<keyword evidence="8 9" id="KW-0009">Actin-binding</keyword>
<evidence type="ECO:0000259" key="11">
    <source>
        <dbReference type="PROSITE" id="PS51456"/>
    </source>
</evidence>
<evidence type="ECO:0000256" key="6">
    <source>
        <dbReference type="ARBA" id="ARBA00023123"/>
    </source>
</evidence>
<dbReference type="PRINTS" id="PR00193">
    <property type="entry name" value="MYOSINHEAVY"/>
</dbReference>
<evidence type="ECO:0000256" key="10">
    <source>
        <dbReference type="SAM" id="MobiDB-lite"/>
    </source>
</evidence>
<dbReference type="GO" id="GO:0000146">
    <property type="term" value="F:microfilament motor activity"/>
    <property type="evidence" value="ECO:0007669"/>
    <property type="project" value="TreeGrafter"/>
</dbReference>
<keyword evidence="14" id="KW-1185">Reference proteome</keyword>
<evidence type="ECO:0000256" key="3">
    <source>
        <dbReference type="ARBA" id="ARBA00022840"/>
    </source>
</evidence>
<evidence type="ECO:0000313" key="14">
    <source>
        <dbReference type="Proteomes" id="UP000007648"/>
    </source>
</evidence>
<dbReference type="AlphaFoldDB" id="A0A7N4V0D6"/>
<dbReference type="InterPro" id="IPR027417">
    <property type="entry name" value="P-loop_NTPase"/>
</dbReference>
<evidence type="ECO:0000313" key="13">
    <source>
        <dbReference type="Ensembl" id="ENSSHAP00000029922.1"/>
    </source>
</evidence>
<dbReference type="GO" id="GO:0005516">
    <property type="term" value="F:calmodulin binding"/>
    <property type="evidence" value="ECO:0007669"/>
    <property type="project" value="UniProtKB-KW"/>
</dbReference>
<dbReference type="InterPro" id="IPR004009">
    <property type="entry name" value="SH3_Myosin"/>
</dbReference>
<evidence type="ECO:0000256" key="8">
    <source>
        <dbReference type="ARBA" id="ARBA00023203"/>
    </source>
</evidence>
<keyword evidence="7 9" id="KW-0505">Motor protein</keyword>
<feature type="binding site" evidence="9">
    <location>
        <begin position="188"/>
        <end position="195"/>
    </location>
    <ligand>
        <name>ATP</name>
        <dbReference type="ChEBI" id="CHEBI:30616"/>
    </ligand>
</feature>
<dbReference type="SMART" id="SM00242">
    <property type="entry name" value="MYSc"/>
    <property type="match status" value="1"/>
</dbReference>
<dbReference type="GO" id="GO:0007015">
    <property type="term" value="P:actin filament organization"/>
    <property type="evidence" value="ECO:0007669"/>
    <property type="project" value="TreeGrafter"/>
</dbReference>
<evidence type="ECO:0000256" key="4">
    <source>
        <dbReference type="ARBA" id="ARBA00022860"/>
    </source>
</evidence>
<dbReference type="PANTHER" id="PTHR13140">
    <property type="entry name" value="MYOSIN"/>
    <property type="match status" value="1"/>
</dbReference>
<evidence type="ECO:0000259" key="12">
    <source>
        <dbReference type="PROSITE" id="PS51844"/>
    </source>
</evidence>
<organism evidence="13 14">
    <name type="scientific">Sarcophilus harrisii</name>
    <name type="common">Tasmanian devil</name>
    <name type="synonym">Sarcophilus laniarius</name>
    <dbReference type="NCBI Taxonomy" id="9305"/>
    <lineage>
        <taxon>Eukaryota</taxon>
        <taxon>Metazoa</taxon>
        <taxon>Chordata</taxon>
        <taxon>Craniata</taxon>
        <taxon>Vertebrata</taxon>
        <taxon>Euteleostomi</taxon>
        <taxon>Mammalia</taxon>
        <taxon>Metatheria</taxon>
        <taxon>Dasyuromorphia</taxon>
        <taxon>Dasyuridae</taxon>
        <taxon>Sarcophilus</taxon>
    </lineage>
</organism>
<keyword evidence="6 9" id="KW-0518">Myosin</keyword>
<dbReference type="Gene3D" id="1.20.120.720">
    <property type="entry name" value="Myosin VI head, motor domain, U50 subdomain"/>
    <property type="match status" value="1"/>
</dbReference>
<feature type="domain" description="Myosin motor" evidence="11">
    <location>
        <begin position="97"/>
        <end position="655"/>
    </location>
</feature>
<dbReference type="Gene3D" id="1.10.10.820">
    <property type="match status" value="1"/>
</dbReference>
<feature type="domain" description="Myosin N-terminal SH3-like" evidence="12">
    <location>
        <begin position="43"/>
        <end position="93"/>
    </location>
</feature>
<dbReference type="FunFam" id="1.20.58.530:FF:000003">
    <property type="entry name" value="Myosin heavy chain 10"/>
    <property type="match status" value="1"/>
</dbReference>
<feature type="region of interest" description="Disordered" evidence="10">
    <location>
        <begin position="1"/>
        <end position="35"/>
    </location>
</feature>
<dbReference type="InterPro" id="IPR008989">
    <property type="entry name" value="Myosin_S1_N"/>
</dbReference>
<accession>A0A7N4V0D6</accession>
<dbReference type="PROSITE" id="PS51456">
    <property type="entry name" value="MYOSIN_MOTOR"/>
    <property type="match status" value="1"/>
</dbReference>
<evidence type="ECO:0000256" key="5">
    <source>
        <dbReference type="ARBA" id="ARBA00023054"/>
    </source>
</evidence>
<feature type="compositionally biased region" description="Pro residues" evidence="10">
    <location>
        <begin position="627"/>
        <end position="638"/>
    </location>
</feature>
<dbReference type="Pfam" id="PF02736">
    <property type="entry name" value="Myosin_N"/>
    <property type="match status" value="1"/>
</dbReference>
<feature type="region of interest" description="Disordered" evidence="10">
    <location>
        <begin position="621"/>
        <end position="655"/>
    </location>
</feature>
<evidence type="ECO:0000256" key="1">
    <source>
        <dbReference type="ARBA" id="ARBA00008314"/>
    </source>
</evidence>
<dbReference type="InterPro" id="IPR001609">
    <property type="entry name" value="Myosin_head_motor_dom-like"/>
</dbReference>
<dbReference type="GO" id="GO:0016459">
    <property type="term" value="C:myosin complex"/>
    <property type="evidence" value="ECO:0007669"/>
    <property type="project" value="UniProtKB-KW"/>
</dbReference>
<keyword evidence="5" id="KW-0175">Coiled coil</keyword>
<proteinExistence type="inferred from homology"/>
<dbReference type="FunFam" id="2.30.30.360:FF:000001">
    <property type="entry name" value="Myosin heavy chain"/>
    <property type="match status" value="1"/>
</dbReference>
<dbReference type="GO" id="GO:0005737">
    <property type="term" value="C:cytoplasm"/>
    <property type="evidence" value="ECO:0007669"/>
    <property type="project" value="TreeGrafter"/>
</dbReference>
<dbReference type="GO" id="GO:0016020">
    <property type="term" value="C:membrane"/>
    <property type="evidence" value="ECO:0007669"/>
    <property type="project" value="TreeGrafter"/>
</dbReference>
<gene>
    <name evidence="13" type="primary">MYH14</name>
</gene>
<dbReference type="PANTHER" id="PTHR13140:SF857">
    <property type="entry name" value="MYOSIN-11"/>
    <property type="match status" value="1"/>
</dbReference>
<dbReference type="GO" id="GO:0005524">
    <property type="term" value="F:ATP binding"/>
    <property type="evidence" value="ECO:0007669"/>
    <property type="project" value="UniProtKB-UniRule"/>
</dbReference>
<dbReference type="Gene3D" id="1.20.58.530">
    <property type="match status" value="1"/>
</dbReference>
<reference evidence="13" key="2">
    <citation type="submission" date="2025-08" db="UniProtKB">
        <authorList>
            <consortium name="Ensembl"/>
        </authorList>
    </citation>
    <scope>IDENTIFICATION</scope>
</reference>
<keyword evidence="4" id="KW-0112">Calmodulin-binding</keyword>
<dbReference type="InterPro" id="IPR036961">
    <property type="entry name" value="Kinesin_motor_dom_sf"/>
</dbReference>
<dbReference type="FunFam" id="1.20.120.720:FF:000002">
    <property type="entry name" value="Myosin heavy chain 10"/>
    <property type="match status" value="1"/>
</dbReference>
<feature type="compositionally biased region" description="Low complexity" evidence="10">
    <location>
        <begin position="25"/>
        <end position="35"/>
    </location>
</feature>
<comment type="similarity">
    <text evidence="1 9">Belongs to the TRAFAC class myosin-kinesin ATPase superfamily. Myosin family.</text>
</comment>
<dbReference type="Ensembl" id="ENSSHAT00000036390.1">
    <property type="protein sequence ID" value="ENSSHAP00000029922.1"/>
    <property type="gene ID" value="ENSSHAG00000020773.1"/>
</dbReference>
<dbReference type="GO" id="GO:0051015">
    <property type="term" value="F:actin filament binding"/>
    <property type="evidence" value="ECO:0007669"/>
    <property type="project" value="InterPro"/>
</dbReference>
<keyword evidence="3 9" id="KW-0067">ATP-binding</keyword>
<protein>
    <submittedName>
        <fullName evidence="13">Myosin heavy chain 14</fullName>
    </submittedName>
</protein>
<evidence type="ECO:0000256" key="7">
    <source>
        <dbReference type="ARBA" id="ARBA00023175"/>
    </source>
</evidence>
<dbReference type="Proteomes" id="UP000007648">
    <property type="component" value="Unassembled WGS sequence"/>
</dbReference>
<dbReference type="FunFam" id="1.10.10.820:FF:000001">
    <property type="entry name" value="Myosin heavy chain"/>
    <property type="match status" value="1"/>
</dbReference>
<evidence type="ECO:0000256" key="9">
    <source>
        <dbReference type="PROSITE-ProRule" id="PRU00782"/>
    </source>
</evidence>
<dbReference type="Pfam" id="PF00063">
    <property type="entry name" value="Myosin_head"/>
    <property type="match status" value="1"/>
</dbReference>
<reference evidence="13 14" key="1">
    <citation type="journal article" date="2011" name="Proc. Natl. Acad. Sci. U.S.A.">
        <title>Genetic diversity and population structure of the endangered marsupial Sarcophilus harrisii (Tasmanian devil).</title>
        <authorList>
            <person name="Miller W."/>
            <person name="Hayes V.M."/>
            <person name="Ratan A."/>
            <person name="Petersen D.C."/>
            <person name="Wittekindt N.E."/>
            <person name="Miller J."/>
            <person name="Walenz B."/>
            <person name="Knight J."/>
            <person name="Qi J."/>
            <person name="Zhao F."/>
            <person name="Wang Q."/>
            <person name="Bedoya-Reina O.C."/>
            <person name="Katiyar N."/>
            <person name="Tomsho L.P."/>
            <person name="Kasson L.M."/>
            <person name="Hardie R.A."/>
            <person name="Woodbridge P."/>
            <person name="Tindall E.A."/>
            <person name="Bertelsen M.F."/>
            <person name="Dixon D."/>
            <person name="Pyecroft S."/>
            <person name="Helgen K.M."/>
            <person name="Lesk A.M."/>
            <person name="Pringle T.H."/>
            <person name="Patterson N."/>
            <person name="Zhang Y."/>
            <person name="Kreiss A."/>
            <person name="Woods G.M."/>
            <person name="Jones M.E."/>
            <person name="Schuster S.C."/>
        </authorList>
    </citation>
    <scope>NUCLEOTIDE SEQUENCE [LARGE SCALE GENOMIC DNA]</scope>
</reference>
<name>A0A7N4V0D6_SARHA</name>
<comment type="caution">
    <text evidence="9">Lacks conserved residue(s) required for the propagation of feature annotation.</text>
</comment>
<dbReference type="SUPFAM" id="SSF52540">
    <property type="entry name" value="P-loop containing nucleoside triphosphate hydrolases"/>
    <property type="match status" value="1"/>
</dbReference>
<dbReference type="PROSITE" id="PS51844">
    <property type="entry name" value="SH3_LIKE"/>
    <property type="match status" value="1"/>
</dbReference>
<evidence type="ECO:0000256" key="2">
    <source>
        <dbReference type="ARBA" id="ARBA00022741"/>
    </source>
</evidence>
<keyword evidence="2 9" id="KW-0547">Nucleotide-binding</keyword>
<dbReference type="GeneTree" id="ENSGT00940000158808"/>
<dbReference type="Gene3D" id="3.40.850.10">
    <property type="entry name" value="Kinesin motor domain"/>
    <property type="match status" value="1"/>
</dbReference>
<dbReference type="Gene3D" id="2.30.30.360">
    <property type="entry name" value="Myosin S1 fragment, N-terminal"/>
    <property type="match status" value="1"/>
</dbReference>
<reference evidence="13" key="3">
    <citation type="submission" date="2025-09" db="UniProtKB">
        <authorList>
            <consortium name="Ensembl"/>
        </authorList>
    </citation>
    <scope>IDENTIFICATION</scope>
</reference>
<sequence>MAAASTVRKAAGPVPEAAQPFLFTPRSGPGLGSSVGPPQVEWAARRLVWVPSELHGFEAAALRDEGPEEVEVELAESGRRLRLPRDQVQRMNPPKFSKAEDMADLTCLNEASVLHNLRERYYSGLIYVSVGLGCRPGPGVSPCPSQKFVEMYRGKKRHEVPPHVYAVTESAYRSMLQDREDQSILCTGESGAGKTENTKKVIQYLAHVASSPKGRREPGAQGELERQLLQANPVLEAFGNAKTVKNDNSSRFGKFIRINFDVAGYIVGANIETYLLEKSRAIRQAKDECSFHIFYQLLGGAGEQLKEDLLLQPCSEYRFLTNGPASSPGQERELFHETLESLRVLGFTHEEIISMLRVVSAVLQFGNISLKKERHSDQATMPDNTAAQKLCRLLGLGVTDFSRALLSPRIKVGRDYVQKAQTKEQADFALEALAKASYERLFRWLVLRLNRALDRSPRQGASFLGILDIAGFEIFQLNSFEQLCINYTNEKLQQLFNHTMFVLEQEEYQREGIPWTFLDFGLDLQPCIDLIERPANPPGLLALLDEECWFPKATDKSFVEKVAQEQGSHPKFQRPRQLRDQADFSVLHYAGKVDYKANEWLMKNMDPLNDSVAALLHQSTDKLTGPKKPPPPPPPRGPPQTLWGALSPIWGGFPP</sequence>